<dbReference type="InterPro" id="IPR016181">
    <property type="entry name" value="Acyl_CoA_acyltransferase"/>
</dbReference>
<evidence type="ECO:0000313" key="6">
    <source>
        <dbReference type="Proteomes" id="UP000434172"/>
    </source>
</evidence>
<dbReference type="PROSITE" id="PS00463">
    <property type="entry name" value="ZN2_CY6_FUNGAL_1"/>
    <property type="match status" value="1"/>
</dbReference>
<dbReference type="GO" id="GO:0008270">
    <property type="term" value="F:zinc ion binding"/>
    <property type="evidence" value="ECO:0007669"/>
    <property type="project" value="InterPro"/>
</dbReference>
<evidence type="ECO:0000259" key="4">
    <source>
        <dbReference type="PROSITE" id="PS50048"/>
    </source>
</evidence>
<evidence type="ECO:0000256" key="3">
    <source>
        <dbReference type="SAM" id="MobiDB-lite"/>
    </source>
</evidence>
<dbReference type="Pfam" id="PF04082">
    <property type="entry name" value="Fungal_trans"/>
    <property type="match status" value="1"/>
</dbReference>
<sequence length="1083" mass="117673">MDDTDSARNAASRAGSAEVKAESPGAISSSSSSRHQHHQQQSAPGASSAPPKRTVCDHCRRRRIRCDGKFPCEQCVHASLTCKRDHVPKKRGPKRGHGRVINELRAKESSQTHPQQQQRHHHQPNQRPFNGENALESPTDVDMGMSGSDIGEAASHEHSSNASAASTPPSFWAAVTSNPAHSQVPEPRGIFSSDELRPRTRNYFHIIPQLIELYYEHIYPIMPLIYMPAMRETINRPMMTSSEKNLVYAMCALTSMHMSGKSIGAPGPTSWEVVGRFFLDETISTRQSYDFLEDLSLSAVISSFYLSTSFFEINQSRKSWYYLREALTNAQDLGLQDDSTYYGLSREETLCRQRVFWILFVTERLVQSLILVPRLFPEGVSPKSPWHLLTRRPLDCRSFAILRNKPITFKRTPSLPTTRHPYEAPDIHAGFLQLVSSYTPLDESFVTAWNEGSDPRVSATTFLALQNLLSLPPAFLRPRNARGSPPSQHQHRHQGQFVGSFGAASASRDAGGPEPTDIQKADLLITQQWLRLIVWQSSMRQGLLSWTNPADSSGPSSSGVGGGNSMCFSFPLTVARDTASILASLPSKAVEVHGMGIMEKIFEIGTWCVNVLGACESVGFQTAMDFTSGEMGVLGSGRKGASLDPIEFFIKTLSASDNSRKQFADKLLTAAGENPGSMRTQLSPAMSAVGSVAAAMMAAHNQAHGVMEAQGWGQQRGTVVGEVFDENEENNSNQPVLDLTGPPMHHQQPAMQSMGLRIDLGAGEMGGMGGVEIDANSVDLMSPLGLTRSNSDMAGMGMGFETAWSPGSGGTGPREYPDPGPPPGYATHATHREGYPDLGNGMMMHERMATGGGPVGGPPQGPGGGVDGPTMGDRQQQAQPPHQPGQGDNAPYDNRKRGDKGGGYRNGGMVGVWPGVETELVAERSRSVERIRMMMGPGMFSFAVVLPSPAPSISHSSTSMAREEDEEGEGQVIGFVGVTSPPQIFYIFGRQSWGRGYATEALRAFLEEYWGRFPGGLKPEAGPGSVGVDKDEEGDFLEAHVHDGNVGSENVLRKLGFKVVREGKTMAHGVEVGTQIYRLNRPQ</sequence>
<dbReference type="SMART" id="SM00066">
    <property type="entry name" value="GAL4"/>
    <property type="match status" value="1"/>
</dbReference>
<dbReference type="CDD" id="cd00067">
    <property type="entry name" value="GAL4"/>
    <property type="match status" value="1"/>
</dbReference>
<feature type="compositionally biased region" description="Low complexity" evidence="3">
    <location>
        <begin position="875"/>
        <end position="887"/>
    </location>
</feature>
<dbReference type="SUPFAM" id="SSF55729">
    <property type="entry name" value="Acyl-CoA N-acyltransferases (Nat)"/>
    <property type="match status" value="1"/>
</dbReference>
<keyword evidence="1" id="KW-0479">Metal-binding</keyword>
<dbReference type="EMBL" id="WOWK01000068">
    <property type="protein sequence ID" value="KAF0321678.1"/>
    <property type="molecule type" value="Genomic_DNA"/>
</dbReference>
<dbReference type="InterPro" id="IPR001138">
    <property type="entry name" value="Zn2Cys6_DnaBD"/>
</dbReference>
<name>A0A8H3WBM0_9PEZI</name>
<dbReference type="AlphaFoldDB" id="A0A8H3WBM0"/>
<dbReference type="Gene3D" id="4.10.240.10">
    <property type="entry name" value="Zn(2)-C6 fungal-type DNA-binding domain"/>
    <property type="match status" value="1"/>
</dbReference>
<dbReference type="Proteomes" id="UP000434172">
    <property type="component" value="Unassembled WGS sequence"/>
</dbReference>
<feature type="compositionally biased region" description="Basic and acidic residues" evidence="3">
    <location>
        <begin position="893"/>
        <end position="902"/>
    </location>
</feature>
<dbReference type="InterPro" id="IPR036864">
    <property type="entry name" value="Zn2-C6_fun-type_DNA-bd_sf"/>
</dbReference>
<dbReference type="SUPFAM" id="SSF57701">
    <property type="entry name" value="Zn2/Cys6 DNA-binding domain"/>
    <property type="match status" value="1"/>
</dbReference>
<dbReference type="Pfam" id="PF13302">
    <property type="entry name" value="Acetyltransf_3"/>
    <property type="match status" value="1"/>
</dbReference>
<feature type="region of interest" description="Disordered" evidence="3">
    <location>
        <begin position="800"/>
        <end position="909"/>
    </location>
</feature>
<dbReference type="InterPro" id="IPR000182">
    <property type="entry name" value="GNAT_dom"/>
</dbReference>
<keyword evidence="2" id="KW-0539">Nucleus</keyword>
<dbReference type="InterPro" id="IPR050797">
    <property type="entry name" value="Carb_Metab_Trans_Reg"/>
</dbReference>
<dbReference type="OrthoDB" id="271595at2759"/>
<dbReference type="Gene3D" id="3.40.630.30">
    <property type="match status" value="1"/>
</dbReference>
<feature type="region of interest" description="Disordered" evidence="3">
    <location>
        <begin position="107"/>
        <end position="194"/>
    </location>
</feature>
<gene>
    <name evidence="5" type="ORF">GQ607_011009</name>
</gene>
<dbReference type="PROSITE" id="PS50048">
    <property type="entry name" value="ZN2_CY6_FUNGAL_2"/>
    <property type="match status" value="1"/>
</dbReference>
<feature type="domain" description="Zn(2)-C6 fungal-type" evidence="4">
    <location>
        <begin position="55"/>
        <end position="84"/>
    </location>
</feature>
<evidence type="ECO:0000256" key="1">
    <source>
        <dbReference type="ARBA" id="ARBA00022723"/>
    </source>
</evidence>
<keyword evidence="6" id="KW-1185">Reference proteome</keyword>
<dbReference type="GO" id="GO:0016747">
    <property type="term" value="F:acyltransferase activity, transferring groups other than amino-acyl groups"/>
    <property type="evidence" value="ECO:0007669"/>
    <property type="project" value="InterPro"/>
</dbReference>
<feature type="compositionally biased region" description="Low complexity" evidence="3">
    <location>
        <begin position="7"/>
        <end position="17"/>
    </location>
</feature>
<evidence type="ECO:0000313" key="5">
    <source>
        <dbReference type="EMBL" id="KAF0321678.1"/>
    </source>
</evidence>
<dbReference type="CDD" id="cd12148">
    <property type="entry name" value="fungal_TF_MHR"/>
    <property type="match status" value="1"/>
</dbReference>
<reference evidence="5 6" key="1">
    <citation type="submission" date="2019-12" db="EMBL/GenBank/DDBJ databases">
        <title>A genome sequence resource for the geographically widespread anthracnose pathogen Colletotrichum asianum.</title>
        <authorList>
            <person name="Meng Y."/>
        </authorList>
    </citation>
    <scope>NUCLEOTIDE SEQUENCE [LARGE SCALE GENOMIC DNA]</scope>
    <source>
        <strain evidence="5 6">ICMP 18580</strain>
    </source>
</reference>
<dbReference type="GO" id="GO:0000981">
    <property type="term" value="F:DNA-binding transcription factor activity, RNA polymerase II-specific"/>
    <property type="evidence" value="ECO:0007669"/>
    <property type="project" value="InterPro"/>
</dbReference>
<evidence type="ECO:0000256" key="2">
    <source>
        <dbReference type="ARBA" id="ARBA00023242"/>
    </source>
</evidence>
<dbReference type="GO" id="GO:0003677">
    <property type="term" value="F:DNA binding"/>
    <property type="evidence" value="ECO:0007669"/>
    <property type="project" value="InterPro"/>
</dbReference>
<proteinExistence type="predicted"/>
<dbReference type="GO" id="GO:0006351">
    <property type="term" value="P:DNA-templated transcription"/>
    <property type="evidence" value="ECO:0007669"/>
    <property type="project" value="InterPro"/>
</dbReference>
<accession>A0A8H3WBM0</accession>
<comment type="caution">
    <text evidence="5">The sequence shown here is derived from an EMBL/GenBank/DDBJ whole genome shotgun (WGS) entry which is preliminary data.</text>
</comment>
<protein>
    <submittedName>
        <fullName evidence="5">Putative sucrose utilization protein SUC1</fullName>
    </submittedName>
</protein>
<dbReference type="PANTHER" id="PTHR31668:SF29">
    <property type="entry name" value="ZN(2)-C6 FUNGAL-TYPE DOMAIN-CONTAINING PROTEIN"/>
    <property type="match status" value="1"/>
</dbReference>
<organism evidence="5 6">
    <name type="scientific">Colletotrichum asianum</name>
    <dbReference type="NCBI Taxonomy" id="702518"/>
    <lineage>
        <taxon>Eukaryota</taxon>
        <taxon>Fungi</taxon>
        <taxon>Dikarya</taxon>
        <taxon>Ascomycota</taxon>
        <taxon>Pezizomycotina</taxon>
        <taxon>Sordariomycetes</taxon>
        <taxon>Hypocreomycetidae</taxon>
        <taxon>Glomerellales</taxon>
        <taxon>Glomerellaceae</taxon>
        <taxon>Colletotrichum</taxon>
        <taxon>Colletotrichum gloeosporioides species complex</taxon>
    </lineage>
</organism>
<dbReference type="PANTHER" id="PTHR31668">
    <property type="entry name" value="GLUCOSE TRANSPORT TRANSCRIPTION REGULATOR RGT1-RELATED-RELATED"/>
    <property type="match status" value="1"/>
</dbReference>
<dbReference type="Pfam" id="PF00172">
    <property type="entry name" value="Zn_clus"/>
    <property type="match status" value="1"/>
</dbReference>
<feature type="region of interest" description="Disordered" evidence="3">
    <location>
        <begin position="1"/>
        <end position="54"/>
    </location>
</feature>
<dbReference type="InterPro" id="IPR007219">
    <property type="entry name" value="XnlR_reg_dom"/>
</dbReference>